<evidence type="ECO:0000313" key="3">
    <source>
        <dbReference type="Proteomes" id="UP000295131"/>
    </source>
</evidence>
<proteinExistence type="predicted"/>
<keyword evidence="3" id="KW-1185">Reference proteome</keyword>
<keyword evidence="1" id="KW-0812">Transmembrane</keyword>
<feature type="transmembrane region" description="Helical" evidence="1">
    <location>
        <begin position="37"/>
        <end position="59"/>
    </location>
</feature>
<protein>
    <submittedName>
        <fullName evidence="2">Uncharacterized protein</fullName>
    </submittedName>
</protein>
<accession>A0A4R5PJD2</accession>
<organism evidence="2 3">
    <name type="scientific">Pseudohoeflea suaedae</name>
    <dbReference type="NCBI Taxonomy" id="877384"/>
    <lineage>
        <taxon>Bacteria</taxon>
        <taxon>Pseudomonadati</taxon>
        <taxon>Pseudomonadota</taxon>
        <taxon>Alphaproteobacteria</taxon>
        <taxon>Hyphomicrobiales</taxon>
        <taxon>Rhizobiaceae</taxon>
        <taxon>Pseudohoeflea</taxon>
    </lineage>
</organism>
<evidence type="ECO:0000256" key="1">
    <source>
        <dbReference type="SAM" id="Phobius"/>
    </source>
</evidence>
<comment type="caution">
    <text evidence="2">The sequence shown here is derived from an EMBL/GenBank/DDBJ whole genome shotgun (WGS) entry which is preliminary data.</text>
</comment>
<dbReference type="AlphaFoldDB" id="A0A4R5PJD2"/>
<keyword evidence="1" id="KW-1133">Transmembrane helix</keyword>
<evidence type="ECO:0000313" key="2">
    <source>
        <dbReference type="EMBL" id="TDH35773.1"/>
    </source>
</evidence>
<reference evidence="2 3" key="1">
    <citation type="journal article" date="2013" name="Int. J. Syst. Evol. Microbiol.">
        <title>Hoeflea suaedae sp. nov., an endophytic bacterium isolated from the root of the halophyte Suaeda maritima.</title>
        <authorList>
            <person name="Chung E.J."/>
            <person name="Park J.A."/>
            <person name="Pramanik P."/>
            <person name="Bibi F."/>
            <person name="Jeon C.O."/>
            <person name="Chung Y.R."/>
        </authorList>
    </citation>
    <scope>NUCLEOTIDE SEQUENCE [LARGE SCALE GENOMIC DNA]</scope>
    <source>
        <strain evidence="2 3">YC6898</strain>
    </source>
</reference>
<dbReference type="EMBL" id="SMSI01000002">
    <property type="protein sequence ID" value="TDH35773.1"/>
    <property type="molecule type" value="Genomic_DNA"/>
</dbReference>
<keyword evidence="1" id="KW-0472">Membrane</keyword>
<gene>
    <name evidence="2" type="ORF">E2A64_10615</name>
</gene>
<name>A0A4R5PJD2_9HYPH</name>
<feature type="transmembrane region" description="Helical" evidence="1">
    <location>
        <begin position="7"/>
        <end position="25"/>
    </location>
</feature>
<sequence>MLKGFGFTLATGVFIAIVLKFGIFQDSEQFSRLNQTLQTFLIPIILLVAALGMAFAIIGVKAPHLLTTRRINLFTWISGAVLAATFLIAVAYTKLVP</sequence>
<dbReference type="Proteomes" id="UP000295131">
    <property type="component" value="Unassembled WGS sequence"/>
</dbReference>
<feature type="transmembrane region" description="Helical" evidence="1">
    <location>
        <begin position="71"/>
        <end position="92"/>
    </location>
</feature>
<dbReference type="RefSeq" id="WP_133284473.1">
    <property type="nucleotide sequence ID" value="NZ_SMSI01000002.1"/>
</dbReference>